<keyword evidence="9" id="KW-0175">Coiled coil</keyword>
<keyword evidence="7 10" id="KW-0378">Hydrolase</keyword>
<evidence type="ECO:0000256" key="5">
    <source>
        <dbReference type="ARBA" id="ARBA00022737"/>
    </source>
</evidence>
<name>A0AAW1PRF2_9CHLO</name>
<feature type="domain" description="VLRF1" evidence="11">
    <location>
        <begin position="176"/>
        <end position="318"/>
    </location>
</feature>
<evidence type="ECO:0000313" key="12">
    <source>
        <dbReference type="EMBL" id="KAK9811367.1"/>
    </source>
</evidence>
<dbReference type="Pfam" id="PF18826">
    <property type="entry name" value="bVLRF1"/>
    <property type="match status" value="1"/>
</dbReference>
<evidence type="ECO:0000256" key="6">
    <source>
        <dbReference type="ARBA" id="ARBA00022759"/>
    </source>
</evidence>
<evidence type="ECO:0000256" key="1">
    <source>
        <dbReference type="ARBA" id="ARBA00004496"/>
    </source>
</evidence>
<proteinExistence type="inferred from homology"/>
<accession>A0AAW1PRF2</accession>
<evidence type="ECO:0000259" key="11">
    <source>
        <dbReference type="PROSITE" id="PS52044"/>
    </source>
</evidence>
<protein>
    <recommendedName>
        <fullName evidence="11">VLRF1 domain-containing protein</fullName>
    </recommendedName>
</protein>
<dbReference type="InterPro" id="IPR041175">
    <property type="entry name" value="VLRF1/Vms1"/>
</dbReference>
<dbReference type="PANTHER" id="PTHR16036">
    <property type="entry name" value="ANKYRIN REPEAT AND ZINC FINGER DOMAIN-CONTAINING PROTEIN 1"/>
    <property type="match status" value="1"/>
</dbReference>
<keyword evidence="5" id="KW-0677">Repeat</keyword>
<dbReference type="EMBL" id="JALJOR010000009">
    <property type="protein sequence ID" value="KAK9811367.1"/>
    <property type="molecule type" value="Genomic_DNA"/>
</dbReference>
<keyword evidence="6 10" id="KW-0255">Endonuclease</keyword>
<dbReference type="AlphaFoldDB" id="A0AAW1PRF2"/>
<dbReference type="GO" id="GO:0016787">
    <property type="term" value="F:hydrolase activity"/>
    <property type="evidence" value="ECO:0007669"/>
    <property type="project" value="UniProtKB-KW"/>
</dbReference>
<feature type="active site" evidence="10">
    <location>
        <position position="219"/>
    </location>
</feature>
<dbReference type="InterPro" id="IPR047139">
    <property type="entry name" value="ANKZ1/VMS1"/>
</dbReference>
<keyword evidence="3 10" id="KW-0963">Cytoplasm</keyword>
<evidence type="ECO:0000256" key="3">
    <source>
        <dbReference type="ARBA" id="ARBA00022490"/>
    </source>
</evidence>
<keyword evidence="8" id="KW-0040">ANK repeat</keyword>
<dbReference type="PANTHER" id="PTHR16036:SF2">
    <property type="entry name" value="TRNA ENDONUCLEASE ANKZF1"/>
    <property type="match status" value="1"/>
</dbReference>
<organism evidence="12 13">
    <name type="scientific">[Myrmecia] bisecta</name>
    <dbReference type="NCBI Taxonomy" id="41462"/>
    <lineage>
        <taxon>Eukaryota</taxon>
        <taxon>Viridiplantae</taxon>
        <taxon>Chlorophyta</taxon>
        <taxon>core chlorophytes</taxon>
        <taxon>Trebouxiophyceae</taxon>
        <taxon>Trebouxiales</taxon>
        <taxon>Trebouxiaceae</taxon>
        <taxon>Myrmecia</taxon>
    </lineage>
</organism>
<evidence type="ECO:0000256" key="2">
    <source>
        <dbReference type="ARBA" id="ARBA00009262"/>
    </source>
</evidence>
<comment type="similarity">
    <text evidence="2 10">Belongs to the ANKZF1/VMS1 family.</text>
</comment>
<dbReference type="PROSITE" id="PS52044">
    <property type="entry name" value="VLRF1"/>
    <property type="match status" value="1"/>
</dbReference>
<reference evidence="12 13" key="1">
    <citation type="journal article" date="2024" name="Nat. Commun.">
        <title>Phylogenomics reveals the evolutionary origins of lichenization in chlorophyte algae.</title>
        <authorList>
            <person name="Puginier C."/>
            <person name="Libourel C."/>
            <person name="Otte J."/>
            <person name="Skaloud P."/>
            <person name="Haon M."/>
            <person name="Grisel S."/>
            <person name="Petersen M."/>
            <person name="Berrin J.G."/>
            <person name="Delaux P.M."/>
            <person name="Dal Grande F."/>
            <person name="Keller J."/>
        </authorList>
    </citation>
    <scope>NUCLEOTIDE SEQUENCE [LARGE SCALE GENOMIC DNA]</scope>
    <source>
        <strain evidence="12 13">SAG 2043</strain>
    </source>
</reference>
<evidence type="ECO:0000313" key="13">
    <source>
        <dbReference type="Proteomes" id="UP001489004"/>
    </source>
</evidence>
<dbReference type="GO" id="GO:0036503">
    <property type="term" value="P:ERAD pathway"/>
    <property type="evidence" value="ECO:0007669"/>
    <property type="project" value="TreeGrafter"/>
</dbReference>
<dbReference type="GO" id="GO:0004519">
    <property type="term" value="F:endonuclease activity"/>
    <property type="evidence" value="ECO:0007669"/>
    <property type="project" value="UniProtKB-KW"/>
</dbReference>
<keyword evidence="13" id="KW-1185">Reference proteome</keyword>
<dbReference type="Proteomes" id="UP001489004">
    <property type="component" value="Unassembled WGS sequence"/>
</dbReference>
<evidence type="ECO:0000256" key="7">
    <source>
        <dbReference type="ARBA" id="ARBA00022801"/>
    </source>
</evidence>
<dbReference type="GO" id="GO:0005737">
    <property type="term" value="C:cytoplasm"/>
    <property type="evidence" value="ECO:0007669"/>
    <property type="project" value="UniProtKB-SubCell"/>
</dbReference>
<gene>
    <name evidence="12" type="ORF">WJX72_002656</name>
</gene>
<evidence type="ECO:0000256" key="9">
    <source>
        <dbReference type="ARBA" id="ARBA00023054"/>
    </source>
</evidence>
<evidence type="ECO:0000256" key="8">
    <source>
        <dbReference type="ARBA" id="ARBA00023043"/>
    </source>
</evidence>
<comment type="caution">
    <text evidence="12">The sequence shown here is derived from an EMBL/GenBank/DDBJ whole genome shotgun (WGS) entry which is preliminary data.</text>
</comment>
<evidence type="ECO:0000256" key="10">
    <source>
        <dbReference type="PROSITE-ProRule" id="PRU01389"/>
    </source>
</evidence>
<keyword evidence="4 10" id="KW-0540">Nuclease</keyword>
<comment type="domain">
    <text evidence="10">The VLRF1 domain mediates binding to the 60S ribosomal subunit.</text>
</comment>
<evidence type="ECO:0000256" key="4">
    <source>
        <dbReference type="ARBA" id="ARBA00022722"/>
    </source>
</evidence>
<comment type="subcellular location">
    <subcellularLocation>
        <location evidence="1">Cytoplasm</location>
    </subcellularLocation>
</comment>
<sequence>MLFRPLLQQISRAAAWKHNPATPLRQFCATRKLGGAPTQQPSALTPKQLADLEFEAWLASNLPAGKVVPAKPAIPQVPVIQDPSDLDKPKSRRRFSWAEAARVLHECTQKCDLAWKTDRSGFWATDKATGVISCEVVLPRILTPYKDAGGSWLAGDPASFIADLTDGEDPLTGKVRCGMQLITCLSHESAALGIWREGQLVRHKVIRGYTVRRTQGKAQLTYIQGGGGAKSKGSAIRAKEAIRLFHKIALKLREWKSEIAACNQVYASGTVRVWNAIYGTRKPPPLPRDDPRWRRLGIGVRLPRLPDLERAYNTISHGSDGNLCVLVSGLNNDTGL</sequence>